<name>A0A1W9KP13_9BURK</name>
<comment type="caution">
    <text evidence="2">The sequence shown here is derived from an EMBL/GenBank/DDBJ whole genome shotgun (WGS) entry which is preliminary data.</text>
</comment>
<gene>
    <name evidence="2" type="ORF">BWK72_20115</name>
</gene>
<sequence length="216" mass="22952">MQTLFEAANHIAQEIERTRQHLMNLEQALEGLKPLITVDAATTTVTYALSSQAQPVEDLSVVNATVKTKRKTQSKPTEEAKPEATKTAKTKAPKAKAVNAEVAAEPVKLPATGAELWLKCLGRKKATVAQLADAALKKLKLDDSAREVITTRAKAWTYIATKKGALVVAGTRDGSKLYQLASVNVESQGQTVQVAGPAEPVETVEVAPAEEASIAA</sequence>
<feature type="compositionally biased region" description="Basic and acidic residues" evidence="1">
    <location>
        <begin position="76"/>
        <end position="86"/>
    </location>
</feature>
<protein>
    <submittedName>
        <fullName evidence="2">Uncharacterized protein</fullName>
    </submittedName>
</protein>
<organism evidence="2 3">
    <name type="scientific">Rhodoferax ferrireducens</name>
    <dbReference type="NCBI Taxonomy" id="192843"/>
    <lineage>
        <taxon>Bacteria</taxon>
        <taxon>Pseudomonadati</taxon>
        <taxon>Pseudomonadota</taxon>
        <taxon>Betaproteobacteria</taxon>
        <taxon>Burkholderiales</taxon>
        <taxon>Comamonadaceae</taxon>
        <taxon>Rhodoferax</taxon>
    </lineage>
</organism>
<dbReference type="Proteomes" id="UP000192505">
    <property type="component" value="Unassembled WGS sequence"/>
</dbReference>
<proteinExistence type="predicted"/>
<accession>A0A1W9KP13</accession>
<dbReference type="EMBL" id="MTEI01000031">
    <property type="protein sequence ID" value="OQW85859.1"/>
    <property type="molecule type" value="Genomic_DNA"/>
</dbReference>
<dbReference type="AlphaFoldDB" id="A0A1W9KP13"/>
<feature type="region of interest" description="Disordered" evidence="1">
    <location>
        <begin position="67"/>
        <end position="92"/>
    </location>
</feature>
<evidence type="ECO:0000313" key="3">
    <source>
        <dbReference type="Proteomes" id="UP000192505"/>
    </source>
</evidence>
<evidence type="ECO:0000256" key="1">
    <source>
        <dbReference type="SAM" id="MobiDB-lite"/>
    </source>
</evidence>
<evidence type="ECO:0000313" key="2">
    <source>
        <dbReference type="EMBL" id="OQW85859.1"/>
    </source>
</evidence>
<reference evidence="2 3" key="1">
    <citation type="submission" date="2017-01" db="EMBL/GenBank/DDBJ databases">
        <title>Novel large sulfur bacteria in the metagenomes of groundwater-fed chemosynthetic microbial mats in the Lake Huron basin.</title>
        <authorList>
            <person name="Sharrar A.M."/>
            <person name="Flood B.E."/>
            <person name="Bailey J.V."/>
            <person name="Jones D.S."/>
            <person name="Biddanda B."/>
            <person name="Ruberg S.A."/>
            <person name="Marcus D.N."/>
            <person name="Dick G.J."/>
        </authorList>
    </citation>
    <scope>NUCLEOTIDE SEQUENCE [LARGE SCALE GENOMIC DNA]</scope>
    <source>
        <strain evidence="2">A7</strain>
    </source>
</reference>